<dbReference type="PROSITE" id="PS50222">
    <property type="entry name" value="EF_HAND_2"/>
    <property type="match status" value="1"/>
</dbReference>
<proteinExistence type="predicted"/>
<evidence type="ECO:0000259" key="2">
    <source>
        <dbReference type="PROSITE" id="PS50222"/>
    </source>
</evidence>
<dbReference type="InterPro" id="IPR011992">
    <property type="entry name" value="EF-hand-dom_pair"/>
</dbReference>
<protein>
    <recommendedName>
        <fullName evidence="2">EF-hand domain-containing protein</fullName>
    </recommendedName>
</protein>
<dbReference type="PROSITE" id="PS00018">
    <property type="entry name" value="EF_HAND_1"/>
    <property type="match status" value="1"/>
</dbReference>
<dbReference type="InterPro" id="IPR018247">
    <property type="entry name" value="EF_Hand_1_Ca_BS"/>
</dbReference>
<sequence>MGPRLVKMTSSPFGALSFKLAAAGAVLLMHCYRHTEGFTLDELQTLTAIYSDVVDQVARRREGMNLLPAEMLGDVLVQFFGPAQAQKARFMQQECIARMAKREDHSEVKKPSIGMGFHEVLLWARRLREKEFENYRDAFRKYDEDGSNSIDMSELQKVIKECPRHV</sequence>
<comment type="caution">
    <text evidence="3">The sequence shown here is derived from an EMBL/GenBank/DDBJ whole genome shotgun (WGS) entry which is preliminary data.</text>
</comment>
<keyword evidence="4" id="KW-1185">Reference proteome</keyword>
<evidence type="ECO:0000256" key="1">
    <source>
        <dbReference type="ARBA" id="ARBA00022837"/>
    </source>
</evidence>
<evidence type="ECO:0000313" key="4">
    <source>
        <dbReference type="Proteomes" id="UP001178507"/>
    </source>
</evidence>
<dbReference type="GO" id="GO:0005509">
    <property type="term" value="F:calcium ion binding"/>
    <property type="evidence" value="ECO:0007669"/>
    <property type="project" value="InterPro"/>
</dbReference>
<dbReference type="Pfam" id="PF13405">
    <property type="entry name" value="EF-hand_6"/>
    <property type="match status" value="1"/>
</dbReference>
<dbReference type="SUPFAM" id="SSF47473">
    <property type="entry name" value="EF-hand"/>
    <property type="match status" value="1"/>
</dbReference>
<accession>A0AA36MX79</accession>
<reference evidence="3" key="1">
    <citation type="submission" date="2023-08" db="EMBL/GenBank/DDBJ databases">
        <authorList>
            <person name="Chen Y."/>
            <person name="Shah S."/>
            <person name="Dougan E. K."/>
            <person name="Thang M."/>
            <person name="Chan C."/>
        </authorList>
    </citation>
    <scope>NUCLEOTIDE SEQUENCE</scope>
</reference>
<organism evidence="3 4">
    <name type="scientific">Effrenium voratum</name>
    <dbReference type="NCBI Taxonomy" id="2562239"/>
    <lineage>
        <taxon>Eukaryota</taxon>
        <taxon>Sar</taxon>
        <taxon>Alveolata</taxon>
        <taxon>Dinophyceae</taxon>
        <taxon>Suessiales</taxon>
        <taxon>Symbiodiniaceae</taxon>
        <taxon>Effrenium</taxon>
    </lineage>
</organism>
<dbReference type="Gene3D" id="1.10.238.10">
    <property type="entry name" value="EF-hand"/>
    <property type="match status" value="1"/>
</dbReference>
<gene>
    <name evidence="3" type="ORF">EVOR1521_LOCUS15331</name>
</gene>
<dbReference type="InterPro" id="IPR002048">
    <property type="entry name" value="EF_hand_dom"/>
</dbReference>
<dbReference type="Proteomes" id="UP001178507">
    <property type="component" value="Unassembled WGS sequence"/>
</dbReference>
<dbReference type="EMBL" id="CAUJNA010001935">
    <property type="protein sequence ID" value="CAJ1389779.1"/>
    <property type="molecule type" value="Genomic_DNA"/>
</dbReference>
<dbReference type="AlphaFoldDB" id="A0AA36MX79"/>
<feature type="domain" description="EF-hand" evidence="2">
    <location>
        <begin position="130"/>
        <end position="165"/>
    </location>
</feature>
<name>A0AA36MX79_9DINO</name>
<evidence type="ECO:0000313" key="3">
    <source>
        <dbReference type="EMBL" id="CAJ1389779.1"/>
    </source>
</evidence>
<keyword evidence="1" id="KW-0106">Calcium</keyword>